<evidence type="ECO:0000313" key="3">
    <source>
        <dbReference type="Proteomes" id="UP001396898"/>
    </source>
</evidence>
<organism evidence="2 3">
    <name type="scientific">Apiospora marii</name>
    <dbReference type="NCBI Taxonomy" id="335849"/>
    <lineage>
        <taxon>Eukaryota</taxon>
        <taxon>Fungi</taxon>
        <taxon>Dikarya</taxon>
        <taxon>Ascomycota</taxon>
        <taxon>Pezizomycotina</taxon>
        <taxon>Sordariomycetes</taxon>
        <taxon>Xylariomycetidae</taxon>
        <taxon>Amphisphaeriales</taxon>
        <taxon>Apiosporaceae</taxon>
        <taxon>Apiospora</taxon>
    </lineage>
</organism>
<feature type="transmembrane region" description="Helical" evidence="1">
    <location>
        <begin position="38"/>
        <end position="57"/>
    </location>
</feature>
<name>A0ABR1REI1_9PEZI</name>
<keyword evidence="1" id="KW-1133">Transmembrane helix</keyword>
<keyword evidence="3" id="KW-1185">Reference proteome</keyword>
<evidence type="ECO:0000256" key="1">
    <source>
        <dbReference type="SAM" id="Phobius"/>
    </source>
</evidence>
<protein>
    <submittedName>
        <fullName evidence="2">Uncharacterized protein</fullName>
    </submittedName>
</protein>
<dbReference type="EMBL" id="JAQQWI010000016">
    <property type="protein sequence ID" value="KAK8008890.1"/>
    <property type="molecule type" value="Genomic_DNA"/>
</dbReference>
<keyword evidence="1" id="KW-0812">Transmembrane</keyword>
<keyword evidence="1" id="KW-0472">Membrane</keyword>
<sequence length="79" mass="8605">MLISYPEKLLIGVFRPWIPSANVGSCESPGIRCGADPLPAFIAVFFGSTAGFGAMGVKKLTKNFADHDDVMEFRILDRN</sequence>
<accession>A0ABR1REI1</accession>
<gene>
    <name evidence="2" type="ORF">PG991_011441</name>
</gene>
<dbReference type="Proteomes" id="UP001396898">
    <property type="component" value="Unassembled WGS sequence"/>
</dbReference>
<reference evidence="2 3" key="1">
    <citation type="submission" date="2023-01" db="EMBL/GenBank/DDBJ databases">
        <title>Analysis of 21 Apiospora genomes using comparative genomics revels a genus with tremendous synthesis potential of carbohydrate active enzymes and secondary metabolites.</title>
        <authorList>
            <person name="Sorensen T."/>
        </authorList>
    </citation>
    <scope>NUCLEOTIDE SEQUENCE [LARGE SCALE GENOMIC DNA]</scope>
    <source>
        <strain evidence="2 3">CBS 20057</strain>
    </source>
</reference>
<evidence type="ECO:0000313" key="2">
    <source>
        <dbReference type="EMBL" id="KAK8008890.1"/>
    </source>
</evidence>
<comment type="caution">
    <text evidence="2">The sequence shown here is derived from an EMBL/GenBank/DDBJ whole genome shotgun (WGS) entry which is preliminary data.</text>
</comment>
<proteinExistence type="predicted"/>